<feature type="domain" description="Rho-GAP" evidence="1">
    <location>
        <begin position="1"/>
        <end position="73"/>
    </location>
</feature>
<dbReference type="EMBL" id="JH668837">
    <property type="protein sequence ID" value="KAG6462375.1"/>
    <property type="molecule type" value="Genomic_DNA"/>
</dbReference>
<dbReference type="Proteomes" id="UP000791440">
    <property type="component" value="Unassembled WGS sequence"/>
</dbReference>
<dbReference type="PANTHER" id="PTHR12783:SF5">
    <property type="entry name" value="RALA-BINDING PROTEIN 1"/>
    <property type="match status" value="1"/>
</dbReference>
<dbReference type="PROSITE" id="PS50238">
    <property type="entry name" value="RHOGAP"/>
    <property type="match status" value="1"/>
</dbReference>
<dbReference type="PANTHER" id="PTHR12783">
    <property type="entry name" value="RALA BINDING PROTEIN 1 RALBP1"/>
    <property type="match status" value="1"/>
</dbReference>
<reference evidence="2" key="2">
    <citation type="submission" date="2020-12" db="EMBL/GenBank/DDBJ databases">
        <authorList>
            <person name="Kanost M."/>
        </authorList>
    </citation>
    <scope>NUCLEOTIDE SEQUENCE</scope>
</reference>
<protein>
    <recommendedName>
        <fullName evidence="1">Rho-GAP domain-containing protein</fullName>
    </recommendedName>
</protein>
<keyword evidence="3" id="KW-1185">Reference proteome</keyword>
<dbReference type="AlphaFoldDB" id="A0A921ZQF7"/>
<evidence type="ECO:0000313" key="3">
    <source>
        <dbReference type="Proteomes" id="UP000791440"/>
    </source>
</evidence>
<gene>
    <name evidence="2" type="ORF">O3G_MSEX013212</name>
</gene>
<reference evidence="2" key="1">
    <citation type="journal article" date="2016" name="Insect Biochem. Mol. Biol.">
        <title>Multifaceted biological insights from a draft genome sequence of the tobacco hornworm moth, Manduca sexta.</title>
        <authorList>
            <person name="Kanost M.R."/>
            <person name="Arrese E.L."/>
            <person name="Cao X."/>
            <person name="Chen Y.R."/>
            <person name="Chellapilla S."/>
            <person name="Goldsmith M.R."/>
            <person name="Grosse-Wilde E."/>
            <person name="Heckel D.G."/>
            <person name="Herndon N."/>
            <person name="Jiang H."/>
            <person name="Papanicolaou A."/>
            <person name="Qu J."/>
            <person name="Soulages J.L."/>
            <person name="Vogel H."/>
            <person name="Walters J."/>
            <person name="Waterhouse R.M."/>
            <person name="Ahn S.J."/>
            <person name="Almeida F.C."/>
            <person name="An C."/>
            <person name="Aqrawi P."/>
            <person name="Bretschneider A."/>
            <person name="Bryant W.B."/>
            <person name="Bucks S."/>
            <person name="Chao H."/>
            <person name="Chevignon G."/>
            <person name="Christen J.M."/>
            <person name="Clarke D.F."/>
            <person name="Dittmer N.T."/>
            <person name="Ferguson L.C.F."/>
            <person name="Garavelou S."/>
            <person name="Gordon K.H.J."/>
            <person name="Gunaratna R.T."/>
            <person name="Han Y."/>
            <person name="Hauser F."/>
            <person name="He Y."/>
            <person name="Heidel-Fischer H."/>
            <person name="Hirsh A."/>
            <person name="Hu Y."/>
            <person name="Jiang H."/>
            <person name="Kalra D."/>
            <person name="Klinner C."/>
            <person name="Konig C."/>
            <person name="Kovar C."/>
            <person name="Kroll A.R."/>
            <person name="Kuwar S.S."/>
            <person name="Lee S.L."/>
            <person name="Lehman R."/>
            <person name="Li K."/>
            <person name="Li Z."/>
            <person name="Liang H."/>
            <person name="Lovelace S."/>
            <person name="Lu Z."/>
            <person name="Mansfield J.H."/>
            <person name="McCulloch K.J."/>
            <person name="Mathew T."/>
            <person name="Morton B."/>
            <person name="Muzny D.M."/>
            <person name="Neunemann D."/>
            <person name="Ongeri F."/>
            <person name="Pauchet Y."/>
            <person name="Pu L.L."/>
            <person name="Pyrousis I."/>
            <person name="Rao X.J."/>
            <person name="Redding A."/>
            <person name="Roesel C."/>
            <person name="Sanchez-Gracia A."/>
            <person name="Schaack S."/>
            <person name="Shukla A."/>
            <person name="Tetreau G."/>
            <person name="Wang Y."/>
            <person name="Xiong G.H."/>
            <person name="Traut W."/>
            <person name="Walsh T.K."/>
            <person name="Worley K.C."/>
            <person name="Wu D."/>
            <person name="Wu W."/>
            <person name="Wu Y.Q."/>
            <person name="Zhang X."/>
            <person name="Zou Z."/>
            <person name="Zucker H."/>
            <person name="Briscoe A.D."/>
            <person name="Burmester T."/>
            <person name="Clem R.J."/>
            <person name="Feyereisen R."/>
            <person name="Grimmelikhuijzen C.J.P."/>
            <person name="Hamodrakas S.J."/>
            <person name="Hansson B.S."/>
            <person name="Huguet E."/>
            <person name="Jermiin L.S."/>
            <person name="Lan Q."/>
            <person name="Lehman H.K."/>
            <person name="Lorenzen M."/>
            <person name="Merzendorfer H."/>
            <person name="Michalopoulos I."/>
            <person name="Morton D.B."/>
            <person name="Muthukrishnan S."/>
            <person name="Oakeshott J.G."/>
            <person name="Palmer W."/>
            <person name="Park Y."/>
            <person name="Passarelli A.L."/>
            <person name="Rozas J."/>
            <person name="Schwartz L.M."/>
            <person name="Smith W."/>
            <person name="Southgate A."/>
            <person name="Vilcinskas A."/>
            <person name="Vogt R."/>
            <person name="Wang P."/>
            <person name="Werren J."/>
            <person name="Yu X.Q."/>
            <person name="Zhou J.J."/>
            <person name="Brown S.J."/>
            <person name="Scherer S.E."/>
            <person name="Richards S."/>
            <person name="Blissard G.W."/>
        </authorList>
    </citation>
    <scope>NUCLEOTIDE SEQUENCE</scope>
</reference>
<dbReference type="GO" id="GO:0007264">
    <property type="term" value="P:small GTPase-mediated signal transduction"/>
    <property type="evidence" value="ECO:0007669"/>
    <property type="project" value="InterPro"/>
</dbReference>
<evidence type="ECO:0000313" key="2">
    <source>
        <dbReference type="EMBL" id="KAG6462375.1"/>
    </source>
</evidence>
<dbReference type="InterPro" id="IPR039767">
    <property type="entry name" value="RALBP1"/>
</dbReference>
<name>A0A921ZQF7_MANSE</name>
<comment type="caution">
    <text evidence="2">The sequence shown here is derived from an EMBL/GenBank/DDBJ whole genome shotgun (WGS) entry which is preliminary data.</text>
</comment>
<dbReference type="GO" id="GO:0005096">
    <property type="term" value="F:GTPase activator activity"/>
    <property type="evidence" value="ECO:0007669"/>
    <property type="project" value="InterPro"/>
</dbReference>
<organism evidence="2 3">
    <name type="scientific">Manduca sexta</name>
    <name type="common">Tobacco hawkmoth</name>
    <name type="synonym">Tobacco hornworm</name>
    <dbReference type="NCBI Taxonomy" id="7130"/>
    <lineage>
        <taxon>Eukaryota</taxon>
        <taxon>Metazoa</taxon>
        <taxon>Ecdysozoa</taxon>
        <taxon>Arthropoda</taxon>
        <taxon>Hexapoda</taxon>
        <taxon>Insecta</taxon>
        <taxon>Pterygota</taxon>
        <taxon>Neoptera</taxon>
        <taxon>Endopterygota</taxon>
        <taxon>Lepidoptera</taxon>
        <taxon>Glossata</taxon>
        <taxon>Ditrysia</taxon>
        <taxon>Bombycoidea</taxon>
        <taxon>Sphingidae</taxon>
        <taxon>Sphinginae</taxon>
        <taxon>Sphingini</taxon>
        <taxon>Manduca</taxon>
    </lineage>
</organism>
<dbReference type="GO" id="GO:0031267">
    <property type="term" value="F:small GTPase binding"/>
    <property type="evidence" value="ECO:0007669"/>
    <property type="project" value="InterPro"/>
</dbReference>
<evidence type="ECO:0000259" key="1">
    <source>
        <dbReference type="PROSITE" id="PS50238"/>
    </source>
</evidence>
<proteinExistence type="predicted"/>
<sequence>MMSLINKLPSCNYSLLSWVMCHFYSVVSNEQVNLVNMQTLSSAMGVALNMSLNLLTYLVTKADKLFPDVQLTK</sequence>
<dbReference type="InterPro" id="IPR000198">
    <property type="entry name" value="RhoGAP_dom"/>
</dbReference>
<dbReference type="Pfam" id="PF00620">
    <property type="entry name" value="RhoGAP"/>
    <property type="match status" value="1"/>
</dbReference>
<accession>A0A921ZQF7</accession>